<dbReference type="CDD" id="cd04301">
    <property type="entry name" value="NAT_SF"/>
    <property type="match status" value="1"/>
</dbReference>
<dbReference type="HOGENOM" id="CLU_120387_3_0_4"/>
<dbReference type="PROSITE" id="PS51186">
    <property type="entry name" value="GNAT"/>
    <property type="match status" value="1"/>
</dbReference>
<dbReference type="eggNOG" id="COG1246">
    <property type="taxonomic scope" value="Bacteria"/>
</dbReference>
<evidence type="ECO:0000256" key="1">
    <source>
        <dbReference type="ARBA" id="ARBA00022679"/>
    </source>
</evidence>
<dbReference type="InterPro" id="IPR016181">
    <property type="entry name" value="Acyl_CoA_acyltransferase"/>
</dbReference>
<evidence type="ECO:0000313" key="5">
    <source>
        <dbReference type="Proteomes" id="UP000008210"/>
    </source>
</evidence>
<dbReference type="EMBL" id="CP039288">
    <property type="protein sequence ID" value="QCC04500.1"/>
    <property type="molecule type" value="Genomic_DNA"/>
</dbReference>
<dbReference type="GO" id="GO:0008080">
    <property type="term" value="F:N-acetyltransferase activity"/>
    <property type="evidence" value="ECO:0007669"/>
    <property type="project" value="InterPro"/>
</dbReference>
<dbReference type="STRING" id="381666.H16_B1899"/>
<evidence type="ECO:0000313" key="6">
    <source>
        <dbReference type="Proteomes" id="UP000296079"/>
    </source>
</evidence>
<accession>Q0JZZ3</accession>
<organism evidence="3 5">
    <name type="scientific">Cupriavidus necator (strain ATCC 17699 / DSM 428 / KCTC 22496 / NCIMB 10442 / H16 / Stanier 337)</name>
    <name type="common">Ralstonia eutropha</name>
    <dbReference type="NCBI Taxonomy" id="381666"/>
    <lineage>
        <taxon>Bacteria</taxon>
        <taxon>Pseudomonadati</taxon>
        <taxon>Pseudomonadota</taxon>
        <taxon>Betaproteobacteria</taxon>
        <taxon>Burkholderiales</taxon>
        <taxon>Burkholderiaceae</taxon>
        <taxon>Cupriavidus</taxon>
    </lineage>
</organism>
<reference evidence="3 5" key="1">
    <citation type="journal article" date="2006" name="Nat. Biotechnol.">
        <title>Genome sequence of the bioplastic-producing 'Knallgas' bacterium Ralstonia eutropha H16.</title>
        <authorList>
            <person name="Pohlmann A."/>
            <person name="Fricke W.F."/>
            <person name="Reinecke F."/>
            <person name="Kusian B."/>
            <person name="Liesegang H."/>
            <person name="Cramm R."/>
            <person name="Eitinger T."/>
            <person name="Ewering C."/>
            <person name="Potter M."/>
            <person name="Schwartz E."/>
            <person name="Strittmatter A."/>
            <person name="Voss I."/>
            <person name="Gottschalk G."/>
            <person name="Steinbuechel A."/>
            <person name="Friedrich B."/>
            <person name="Bowien B."/>
        </authorList>
    </citation>
    <scope>NUCLEOTIDE SEQUENCE [LARGE SCALE GENOMIC DNA]</scope>
    <source>
        <strain evidence="5">ATCC 17699 / DSM 428 / KCTC 22496 / NCIMB 10442 / H16 / Stanier 337</strain>
        <strain evidence="3">H16</strain>
    </source>
</reference>
<keyword evidence="1 3" id="KW-0808">Transferase</keyword>
<dbReference type="SUPFAM" id="SSF55729">
    <property type="entry name" value="Acyl-CoA N-acyltransferases (Nat)"/>
    <property type="match status" value="1"/>
</dbReference>
<reference evidence="4 6" key="2">
    <citation type="submission" date="2019-04" db="EMBL/GenBank/DDBJ databases">
        <title>Long-read de novo sequencing of Cupriavidus necator H16.</title>
        <authorList>
            <person name="Little G.T."/>
            <person name="Ehsaan M."/>
            <person name="Arenas-Lopez C."/>
            <person name="Jawed K."/>
            <person name="Winzer K."/>
            <person name="Kovacs K."/>
            <person name="Malys N."/>
            <person name="Minton N.P."/>
        </authorList>
    </citation>
    <scope>NUCLEOTIDE SEQUENCE [LARGE SCALE GENOMIC DNA]</scope>
    <source>
        <strain evidence="4 6">H16</strain>
    </source>
</reference>
<evidence type="ECO:0000259" key="2">
    <source>
        <dbReference type="PROSITE" id="PS51186"/>
    </source>
</evidence>
<dbReference type="InterPro" id="IPR000182">
    <property type="entry name" value="GNAT_dom"/>
</dbReference>
<dbReference type="PANTHER" id="PTHR13947">
    <property type="entry name" value="GNAT FAMILY N-ACETYLTRANSFERASE"/>
    <property type="match status" value="1"/>
</dbReference>
<dbReference type="Proteomes" id="UP000296079">
    <property type="component" value="Chromosome 2"/>
</dbReference>
<proteinExistence type="predicted"/>
<keyword evidence="5" id="KW-1185">Reference proteome</keyword>
<feature type="domain" description="N-acetyltransferase" evidence="2">
    <location>
        <begin position="5"/>
        <end position="132"/>
    </location>
</feature>
<sequence length="147" mass="15991">MIKDLRIRSAGTQDLPAISKVLAQCGLDEHEIEAHLETFHVAVLEGRIVGCAGAERYDDLVVIRSVAVLPEYRQLGVATHLVSAVLMRARAQGVRRAVLATSNCPSHFARYGFQLVSAENLPAEVRASHTLRIAGIPPGLCMHCELK</sequence>
<dbReference type="Proteomes" id="UP000008210">
    <property type="component" value="Chromosome 2"/>
</dbReference>
<gene>
    <name evidence="3" type="ordered locus">H16_B1899</name>
    <name evidence="4" type="ORF">E6A55_28785</name>
</gene>
<dbReference type="AlphaFoldDB" id="Q0JZZ3"/>
<dbReference type="Gene3D" id="3.40.630.30">
    <property type="match status" value="1"/>
</dbReference>
<dbReference type="Pfam" id="PF00583">
    <property type="entry name" value="Acetyltransf_1"/>
    <property type="match status" value="1"/>
</dbReference>
<dbReference type="RefSeq" id="WP_010812859.1">
    <property type="nucleotide sequence ID" value="NC_008314.1"/>
</dbReference>
<dbReference type="EC" id="2.3.1.-" evidence="3"/>
<dbReference type="KEGG" id="reh:H16_B1899"/>
<dbReference type="InterPro" id="IPR050769">
    <property type="entry name" value="NAT_camello-type"/>
</dbReference>
<protein>
    <submittedName>
        <fullName evidence="4">GNAT family N-acetyltransferase</fullName>
    </submittedName>
    <submittedName>
        <fullName evidence="3">Predicted acetyltransferase</fullName>
        <ecNumber evidence="3">2.3.1.-</ecNumber>
    </submittedName>
</protein>
<evidence type="ECO:0000313" key="3">
    <source>
        <dbReference type="EMBL" id="CAJ96681.1"/>
    </source>
</evidence>
<dbReference type="EMBL" id="AM260480">
    <property type="protein sequence ID" value="CAJ96681.1"/>
    <property type="molecule type" value="Genomic_DNA"/>
</dbReference>
<keyword evidence="3" id="KW-0012">Acyltransferase</keyword>
<dbReference type="PANTHER" id="PTHR13947:SF37">
    <property type="entry name" value="LD18367P"/>
    <property type="match status" value="1"/>
</dbReference>
<dbReference type="OrthoDB" id="8927617at2"/>
<name>Q0JZZ3_CUPNH</name>
<evidence type="ECO:0000313" key="4">
    <source>
        <dbReference type="EMBL" id="QCC04500.1"/>
    </source>
</evidence>